<protein>
    <recommendedName>
        <fullName evidence="4">Haloacid dehalogenase superfamily protein</fullName>
    </recommendedName>
</protein>
<organism evidence="2 3">
    <name type="scientific">Gossypium aridum</name>
    <name type="common">American cotton</name>
    <name type="synonym">Erioxylum aridum</name>
    <dbReference type="NCBI Taxonomy" id="34290"/>
    <lineage>
        <taxon>Eukaryota</taxon>
        <taxon>Viridiplantae</taxon>
        <taxon>Streptophyta</taxon>
        <taxon>Embryophyta</taxon>
        <taxon>Tracheophyta</taxon>
        <taxon>Spermatophyta</taxon>
        <taxon>Magnoliopsida</taxon>
        <taxon>eudicotyledons</taxon>
        <taxon>Gunneridae</taxon>
        <taxon>Pentapetalae</taxon>
        <taxon>rosids</taxon>
        <taxon>malvids</taxon>
        <taxon>Malvales</taxon>
        <taxon>Malvaceae</taxon>
        <taxon>Malvoideae</taxon>
        <taxon>Gossypium</taxon>
    </lineage>
</organism>
<reference evidence="2 3" key="1">
    <citation type="journal article" date="2019" name="Genome Biol. Evol.">
        <title>Insights into the evolution of the New World diploid cottons (Gossypium, subgenus Houzingenia) based on genome sequencing.</title>
        <authorList>
            <person name="Grover C.E."/>
            <person name="Arick M.A. 2nd"/>
            <person name="Thrash A."/>
            <person name="Conover J.L."/>
            <person name="Sanders W.S."/>
            <person name="Peterson D.G."/>
            <person name="Frelichowski J.E."/>
            <person name="Scheffler J.A."/>
            <person name="Scheffler B.E."/>
            <person name="Wendel J.F."/>
        </authorList>
    </citation>
    <scope>NUCLEOTIDE SEQUENCE [LARGE SCALE GENOMIC DNA]</scope>
    <source>
        <strain evidence="2">185</strain>
        <tissue evidence="2">Leaf</tissue>
    </source>
</reference>
<dbReference type="PANTHER" id="PTHR19288:SF25">
    <property type="entry name" value="PHOSPHATIDYLGLYCEROPHOSPHATASE GEP4, MITOCHONDRIAL"/>
    <property type="match status" value="1"/>
</dbReference>
<proteinExistence type="predicted"/>
<evidence type="ECO:0000313" key="3">
    <source>
        <dbReference type="Proteomes" id="UP000593577"/>
    </source>
</evidence>
<dbReference type="InterPro" id="IPR006549">
    <property type="entry name" value="HAD-SF_hydro_IIIA"/>
</dbReference>
<dbReference type="Gene3D" id="3.40.50.1000">
    <property type="entry name" value="HAD superfamily/HAD-like"/>
    <property type="match status" value="1"/>
</dbReference>
<dbReference type="GO" id="GO:0005737">
    <property type="term" value="C:cytoplasm"/>
    <property type="evidence" value="ECO:0007669"/>
    <property type="project" value="TreeGrafter"/>
</dbReference>
<name>A0A7J8YCW1_GOSAI</name>
<dbReference type="InterPro" id="IPR036412">
    <property type="entry name" value="HAD-like_sf"/>
</dbReference>
<evidence type="ECO:0008006" key="4">
    <source>
        <dbReference type="Google" id="ProtNLM"/>
    </source>
</evidence>
<evidence type="ECO:0000313" key="2">
    <source>
        <dbReference type="EMBL" id="MBA0697423.1"/>
    </source>
</evidence>
<feature type="region of interest" description="Disordered" evidence="1">
    <location>
        <begin position="92"/>
        <end position="111"/>
    </location>
</feature>
<dbReference type="AlphaFoldDB" id="A0A7J8YCW1"/>
<dbReference type="GO" id="GO:0008962">
    <property type="term" value="F:phosphatidylglycerophosphatase activity"/>
    <property type="evidence" value="ECO:0007669"/>
    <property type="project" value="InterPro"/>
</dbReference>
<dbReference type="Proteomes" id="UP000593577">
    <property type="component" value="Unassembled WGS sequence"/>
</dbReference>
<dbReference type="Pfam" id="PF09419">
    <property type="entry name" value="PGP_phosphatase"/>
    <property type="match status" value="1"/>
</dbReference>
<evidence type="ECO:0000256" key="1">
    <source>
        <dbReference type="SAM" id="MobiDB-lite"/>
    </source>
</evidence>
<keyword evidence="3" id="KW-1185">Reference proteome</keyword>
<comment type="caution">
    <text evidence="2">The sequence shown here is derived from an EMBL/GenBank/DDBJ whole genome shotgun (WGS) entry which is preliminary data.</text>
</comment>
<dbReference type="PANTHER" id="PTHR19288">
    <property type="entry name" value="4-NITROPHENYLPHOSPHATASE-RELATED"/>
    <property type="match status" value="1"/>
</dbReference>
<accession>A0A7J8YCW1</accession>
<gene>
    <name evidence="2" type="ORF">Goari_020964</name>
</gene>
<dbReference type="NCBIfam" id="TIGR01662">
    <property type="entry name" value="HAD-SF-IIIA"/>
    <property type="match status" value="1"/>
</dbReference>
<dbReference type="InterPro" id="IPR027706">
    <property type="entry name" value="PGP_Pase"/>
</dbReference>
<dbReference type="SUPFAM" id="SSF56784">
    <property type="entry name" value="HAD-like"/>
    <property type="match status" value="1"/>
</dbReference>
<dbReference type="EMBL" id="JABFAA010000012">
    <property type="protein sequence ID" value="MBA0697423.1"/>
    <property type="molecule type" value="Genomic_DNA"/>
</dbReference>
<sequence>MQPVVLAAFPNCCWYPLPIHFLHFNFEQKPINLSFPRTQSQFKTLCSLALPTTTTHDFSTPQQEDPNRTNSYTYPDQKSTFLQQFYSSVSQKTVNNQDPDPENEEKEEDKHPKKTKFLGFLRVIFTNMWWTDLKAAVGQRINVEGLVFSVRVFVKDRHLALPHVAVRDIRCINWSELRRRGFKGVVFDKDNTITVPYSLTLWPPLRPSIEQCKDVFGPDIAVFSNSAGLLEYDYDGSKAKKLEGTIGIKVIRHSKVFFPFRFKLLVLVCYKDRFYSIYEERNRFFTVSKVKKPAGTAEEIEKHFGYKSSQLIMVGDRPFTDVVYGNRNGFLTILTEPLSVVEEPFIVRQVDKIESIPGKVPLFSYYEGDLLLKANLRNYTLVVP</sequence>
<dbReference type="InterPro" id="IPR023214">
    <property type="entry name" value="HAD_sf"/>
</dbReference>